<sequence>PSIDRSLFFSPSLPGVHTFYCPLSSRHVSYKTLLAKFASYFPYRRPSRSFYCQAQHRLALNDIPLRFPSRSLTSLCFVNRQCISFHSSLESTTKFLWHSSREDLF</sequence>
<gene>
    <name evidence="1" type="ORF">M501DRAFT_980931</name>
</gene>
<evidence type="ECO:0000313" key="1">
    <source>
        <dbReference type="EMBL" id="KAF2835775.1"/>
    </source>
</evidence>
<comment type="caution">
    <text evidence="1">The sequence shown here is derived from an EMBL/GenBank/DDBJ whole genome shotgun (WGS) entry which is preliminary data.</text>
</comment>
<accession>A0A9P4S5X3</accession>
<name>A0A9P4S5X3_9PEZI</name>
<evidence type="ECO:0000313" key="2">
    <source>
        <dbReference type="Proteomes" id="UP000799429"/>
    </source>
</evidence>
<dbReference type="Proteomes" id="UP000799429">
    <property type="component" value="Unassembled WGS sequence"/>
</dbReference>
<reference evidence="1" key="1">
    <citation type="journal article" date="2020" name="Stud. Mycol.">
        <title>101 Dothideomycetes genomes: a test case for predicting lifestyles and emergence of pathogens.</title>
        <authorList>
            <person name="Haridas S."/>
            <person name="Albert R."/>
            <person name="Binder M."/>
            <person name="Bloem J."/>
            <person name="Labutti K."/>
            <person name="Salamov A."/>
            <person name="Andreopoulos B."/>
            <person name="Baker S."/>
            <person name="Barry K."/>
            <person name="Bills G."/>
            <person name="Bluhm B."/>
            <person name="Cannon C."/>
            <person name="Castanera R."/>
            <person name="Culley D."/>
            <person name="Daum C."/>
            <person name="Ezra D."/>
            <person name="Gonzalez J."/>
            <person name="Henrissat B."/>
            <person name="Kuo A."/>
            <person name="Liang C."/>
            <person name="Lipzen A."/>
            <person name="Lutzoni F."/>
            <person name="Magnuson J."/>
            <person name="Mondo S."/>
            <person name="Nolan M."/>
            <person name="Ohm R."/>
            <person name="Pangilinan J."/>
            <person name="Park H.-J."/>
            <person name="Ramirez L."/>
            <person name="Alfaro M."/>
            <person name="Sun H."/>
            <person name="Tritt A."/>
            <person name="Yoshinaga Y."/>
            <person name="Zwiers L.-H."/>
            <person name="Turgeon B."/>
            <person name="Goodwin S."/>
            <person name="Spatafora J."/>
            <person name="Crous P."/>
            <person name="Grigoriev I."/>
        </authorList>
    </citation>
    <scope>NUCLEOTIDE SEQUENCE</scope>
    <source>
        <strain evidence="1">CBS 101060</strain>
    </source>
</reference>
<keyword evidence="2" id="KW-1185">Reference proteome</keyword>
<dbReference type="AlphaFoldDB" id="A0A9P4S5X3"/>
<organism evidence="1 2">
    <name type="scientific">Patellaria atrata CBS 101060</name>
    <dbReference type="NCBI Taxonomy" id="1346257"/>
    <lineage>
        <taxon>Eukaryota</taxon>
        <taxon>Fungi</taxon>
        <taxon>Dikarya</taxon>
        <taxon>Ascomycota</taxon>
        <taxon>Pezizomycotina</taxon>
        <taxon>Dothideomycetes</taxon>
        <taxon>Dothideomycetes incertae sedis</taxon>
        <taxon>Patellariales</taxon>
        <taxon>Patellariaceae</taxon>
        <taxon>Patellaria</taxon>
    </lineage>
</organism>
<feature type="non-terminal residue" evidence="1">
    <location>
        <position position="1"/>
    </location>
</feature>
<protein>
    <submittedName>
        <fullName evidence="1">Uncharacterized protein</fullName>
    </submittedName>
</protein>
<dbReference type="EMBL" id="MU006106">
    <property type="protein sequence ID" value="KAF2835775.1"/>
    <property type="molecule type" value="Genomic_DNA"/>
</dbReference>
<proteinExistence type="predicted"/>